<gene>
    <name evidence="2" type="ORF">EWF95_10160</name>
</gene>
<evidence type="ECO:0000256" key="1">
    <source>
        <dbReference type="SAM" id="Phobius"/>
    </source>
</evidence>
<comment type="caution">
    <text evidence="2">The sequence shown here is derived from an EMBL/GenBank/DDBJ whole genome shotgun (WGS) entry which is preliminary data.</text>
</comment>
<keyword evidence="1" id="KW-1133">Transmembrane helix</keyword>
<proteinExistence type="predicted"/>
<feature type="transmembrane region" description="Helical" evidence="1">
    <location>
        <begin position="212"/>
        <end position="232"/>
    </location>
</feature>
<evidence type="ECO:0000313" key="3">
    <source>
        <dbReference type="Proteomes" id="UP000315385"/>
    </source>
</evidence>
<protein>
    <submittedName>
        <fullName evidence="2">DUF4386 family protein</fullName>
    </submittedName>
</protein>
<dbReference type="RefSeq" id="WP_142443968.1">
    <property type="nucleotide sequence ID" value="NZ_SESI01000003.1"/>
</dbReference>
<keyword evidence="1" id="KW-0812">Transmembrane</keyword>
<dbReference type="Proteomes" id="UP000315385">
    <property type="component" value="Unassembled WGS sequence"/>
</dbReference>
<dbReference type="AlphaFoldDB" id="A0A544QLB7"/>
<dbReference type="OrthoDB" id="214641at2157"/>
<keyword evidence="1" id="KW-0472">Membrane</keyword>
<feature type="transmembrane region" description="Helical" evidence="1">
    <location>
        <begin position="113"/>
        <end position="137"/>
    </location>
</feature>
<organism evidence="2 3">
    <name type="scientific">Halonotius roseus</name>
    <dbReference type="NCBI Taxonomy" id="2511997"/>
    <lineage>
        <taxon>Archaea</taxon>
        <taxon>Methanobacteriati</taxon>
        <taxon>Methanobacteriota</taxon>
        <taxon>Stenosarchaea group</taxon>
        <taxon>Halobacteria</taxon>
        <taxon>Halobacteriales</taxon>
        <taxon>Haloferacaceae</taxon>
        <taxon>Halonotius</taxon>
    </lineage>
</organism>
<reference evidence="2 3" key="1">
    <citation type="submission" date="2019-02" db="EMBL/GenBank/DDBJ databases">
        <title>Halonotius sp. a new haloqrchaeon isolated from saline water.</title>
        <authorList>
            <person name="Duran-Viseras A."/>
            <person name="Sanchez-Porro C."/>
            <person name="Ventosa A."/>
        </authorList>
    </citation>
    <scope>NUCLEOTIDE SEQUENCE [LARGE SCALE GENOMIC DNA]</scope>
    <source>
        <strain evidence="2 3">F9-27</strain>
    </source>
</reference>
<feature type="transmembrane region" description="Helical" evidence="1">
    <location>
        <begin position="186"/>
        <end position="206"/>
    </location>
</feature>
<feature type="transmembrane region" description="Helical" evidence="1">
    <location>
        <begin position="72"/>
        <end position="93"/>
    </location>
</feature>
<sequence>MASSTNQAVERIERPTGASRWNYLRVGGLAALIEAAIYVAGIAYFLVILDFASVTGVLQEIELFVANETSLYAMYLLIYVVFGIVLVALTLALHEHLKADAPMLMRATTAFGLIWAGLVIASGMIATLATGVVVDLYSTDPTQATTVWLAVNPVIDGLGGGNEIIGGLWTLLVSVAALRARALHRLVNYLGFVVGTVGILTAVPVLSEIGGGIFGLTQIVWFVALGVLLLSAGGREASAHLREE</sequence>
<dbReference type="EMBL" id="SESI01000003">
    <property type="protein sequence ID" value="TQQ79378.1"/>
    <property type="molecule type" value="Genomic_DNA"/>
</dbReference>
<accession>A0A544QLB7</accession>
<feature type="transmembrane region" description="Helical" evidence="1">
    <location>
        <begin position="29"/>
        <end position="52"/>
    </location>
</feature>
<feature type="transmembrane region" description="Helical" evidence="1">
    <location>
        <begin position="157"/>
        <end position="179"/>
    </location>
</feature>
<evidence type="ECO:0000313" key="2">
    <source>
        <dbReference type="EMBL" id="TQQ79378.1"/>
    </source>
</evidence>
<name>A0A544QLB7_9EURY</name>
<keyword evidence="3" id="KW-1185">Reference proteome</keyword>